<evidence type="ECO:0000313" key="5">
    <source>
        <dbReference type="Proteomes" id="UP001386955"/>
    </source>
</evidence>
<dbReference type="AlphaFoldDB" id="A0AAN9RUI1"/>
<feature type="transmembrane region" description="Helical" evidence="3">
    <location>
        <begin position="114"/>
        <end position="136"/>
    </location>
</feature>
<dbReference type="Proteomes" id="UP001386955">
    <property type="component" value="Unassembled WGS sequence"/>
</dbReference>
<feature type="transmembrane region" description="Helical" evidence="3">
    <location>
        <begin position="148"/>
        <end position="172"/>
    </location>
</feature>
<dbReference type="InterPro" id="IPR045018">
    <property type="entry name" value="Azg-like"/>
</dbReference>
<dbReference type="GO" id="GO:0005886">
    <property type="term" value="C:plasma membrane"/>
    <property type="evidence" value="ECO:0007669"/>
    <property type="project" value="TreeGrafter"/>
</dbReference>
<reference evidence="4 5" key="1">
    <citation type="submission" date="2024-01" db="EMBL/GenBank/DDBJ databases">
        <title>The genomes of 5 underutilized Papilionoideae crops provide insights into root nodulation and disease resistanc.</title>
        <authorList>
            <person name="Jiang F."/>
        </authorList>
    </citation>
    <scope>NUCLEOTIDE SEQUENCE [LARGE SCALE GENOMIC DNA]</scope>
    <source>
        <strain evidence="4">DUOXIRENSHENG_FW03</strain>
        <tissue evidence="4">Leaves</tissue>
    </source>
</reference>
<dbReference type="GO" id="GO:0015853">
    <property type="term" value="P:adenine transport"/>
    <property type="evidence" value="ECO:0007669"/>
    <property type="project" value="TreeGrafter"/>
</dbReference>
<evidence type="ECO:0000313" key="4">
    <source>
        <dbReference type="EMBL" id="KAK7383422.1"/>
    </source>
</evidence>
<keyword evidence="3" id="KW-0472">Membrane</keyword>
<evidence type="ECO:0000256" key="1">
    <source>
        <dbReference type="ARBA" id="ARBA00022448"/>
    </source>
</evidence>
<evidence type="ECO:0000256" key="2">
    <source>
        <dbReference type="SAM" id="MobiDB-lite"/>
    </source>
</evidence>
<evidence type="ECO:0000256" key="3">
    <source>
        <dbReference type="SAM" id="Phobius"/>
    </source>
</evidence>
<organism evidence="4 5">
    <name type="scientific">Psophocarpus tetragonolobus</name>
    <name type="common">Winged bean</name>
    <name type="synonym">Dolichos tetragonolobus</name>
    <dbReference type="NCBI Taxonomy" id="3891"/>
    <lineage>
        <taxon>Eukaryota</taxon>
        <taxon>Viridiplantae</taxon>
        <taxon>Streptophyta</taxon>
        <taxon>Embryophyta</taxon>
        <taxon>Tracheophyta</taxon>
        <taxon>Spermatophyta</taxon>
        <taxon>Magnoliopsida</taxon>
        <taxon>eudicotyledons</taxon>
        <taxon>Gunneridae</taxon>
        <taxon>Pentapetalae</taxon>
        <taxon>rosids</taxon>
        <taxon>fabids</taxon>
        <taxon>Fabales</taxon>
        <taxon>Fabaceae</taxon>
        <taxon>Papilionoideae</taxon>
        <taxon>50 kb inversion clade</taxon>
        <taxon>NPAAA clade</taxon>
        <taxon>indigoferoid/millettioid clade</taxon>
        <taxon>Phaseoleae</taxon>
        <taxon>Psophocarpus</taxon>
    </lineage>
</organism>
<name>A0AAN9RUI1_PSOTE</name>
<comment type="caution">
    <text evidence="4">The sequence shown here is derived from an EMBL/GenBank/DDBJ whole genome shotgun (WGS) entry which is preliminary data.</text>
</comment>
<accession>A0AAN9RUI1</accession>
<feature type="transmembrane region" description="Helical" evidence="3">
    <location>
        <begin position="85"/>
        <end position="108"/>
    </location>
</feature>
<dbReference type="GO" id="GO:0015854">
    <property type="term" value="P:guanine transport"/>
    <property type="evidence" value="ECO:0007669"/>
    <property type="project" value="TreeGrafter"/>
</dbReference>
<dbReference type="PANTHER" id="PTHR43337:SF13">
    <property type="entry name" value="ADENINE_GUANINE PERMEASE AZG2"/>
    <property type="match status" value="1"/>
</dbReference>
<dbReference type="PANTHER" id="PTHR43337">
    <property type="entry name" value="XANTHINE/URACIL PERMEASE C887.17-RELATED"/>
    <property type="match status" value="1"/>
</dbReference>
<keyword evidence="1" id="KW-0813">Transport</keyword>
<feature type="region of interest" description="Disordered" evidence="2">
    <location>
        <begin position="269"/>
        <end position="293"/>
    </location>
</feature>
<gene>
    <name evidence="4" type="ORF">VNO78_29101</name>
</gene>
<sequence length="293" mass="30865">METALNDAVSSSFVWRYFKLQARRSCFTRELPAAIATFLTMAYIITTVNATILTASDCSTPAGPDCTVKPNVGYESCRERTKSDLVVATAVSALVGFVAMGLLANLTLGLAPGILLAVILVEGCVFLFISAVGLPGKLAKLIPQSVRLGSAAGIGLFIAFTGLQAGLGVGLIGPDPSNLVTITACKIVDPETGTCLGGKMQSPKFWLGLVGFLITSYGHSEVTYFPDTPLGNANYNYVKQVVGFHKIESTAGILSQIRKCQENIVGIPDTNEGMDGSQDMVKLSSKEGEGTRL</sequence>
<keyword evidence="3" id="KW-1133">Transmembrane helix</keyword>
<dbReference type="EMBL" id="JAYMYS010000008">
    <property type="protein sequence ID" value="KAK7383422.1"/>
    <property type="molecule type" value="Genomic_DNA"/>
</dbReference>
<keyword evidence="5" id="KW-1185">Reference proteome</keyword>
<protein>
    <submittedName>
        <fullName evidence="4">Uncharacterized protein</fullName>
    </submittedName>
</protein>
<proteinExistence type="predicted"/>
<feature type="compositionally biased region" description="Basic and acidic residues" evidence="2">
    <location>
        <begin position="284"/>
        <end position="293"/>
    </location>
</feature>
<dbReference type="GO" id="GO:0005345">
    <property type="term" value="F:purine nucleobase transmembrane transporter activity"/>
    <property type="evidence" value="ECO:0007669"/>
    <property type="project" value="TreeGrafter"/>
</dbReference>
<keyword evidence="3" id="KW-0812">Transmembrane</keyword>